<organism evidence="4 5">
    <name type="scientific">Solanum tuberosum</name>
    <name type="common">Potato</name>
    <dbReference type="NCBI Taxonomy" id="4113"/>
    <lineage>
        <taxon>Eukaryota</taxon>
        <taxon>Viridiplantae</taxon>
        <taxon>Streptophyta</taxon>
        <taxon>Embryophyta</taxon>
        <taxon>Tracheophyta</taxon>
        <taxon>Spermatophyta</taxon>
        <taxon>Magnoliopsida</taxon>
        <taxon>eudicotyledons</taxon>
        <taxon>Gunneridae</taxon>
        <taxon>Pentapetalae</taxon>
        <taxon>asterids</taxon>
        <taxon>lamiids</taxon>
        <taxon>Solanales</taxon>
        <taxon>Solanaceae</taxon>
        <taxon>Solanoideae</taxon>
        <taxon>Solaneae</taxon>
        <taxon>Solanum</taxon>
    </lineage>
</organism>
<evidence type="ECO:0000313" key="5">
    <source>
        <dbReference type="Proteomes" id="UP000011115"/>
    </source>
</evidence>
<proteinExistence type="predicted"/>
<dbReference type="OMA" id="MQMSNHK"/>
<reference evidence="5" key="1">
    <citation type="journal article" date="2011" name="Nature">
        <title>Genome sequence and analysis of the tuber crop potato.</title>
        <authorList>
            <consortium name="The Potato Genome Sequencing Consortium"/>
        </authorList>
    </citation>
    <scope>NUCLEOTIDE SEQUENCE [LARGE SCALE GENOMIC DNA]</scope>
    <source>
        <strain evidence="5">cv. DM1-3 516 R44</strain>
    </source>
</reference>
<dbReference type="PANTHER" id="PTHR27005:SF311">
    <property type="entry name" value="NON-FUNCTIONAL PSEUDOKINASE ZED1-LIKE"/>
    <property type="match status" value="1"/>
</dbReference>
<keyword evidence="2" id="KW-0067">ATP-binding</keyword>
<dbReference type="STRING" id="4113.M1B2W4"/>
<dbReference type="SMR" id="M1B2W4"/>
<evidence type="ECO:0000313" key="4">
    <source>
        <dbReference type="EnsemblPlants" id="PGSC0003DMT400035851"/>
    </source>
</evidence>
<dbReference type="InterPro" id="IPR045274">
    <property type="entry name" value="WAK-like"/>
</dbReference>
<evidence type="ECO:0000256" key="1">
    <source>
        <dbReference type="ARBA" id="ARBA00022741"/>
    </source>
</evidence>
<dbReference type="InterPro" id="IPR000719">
    <property type="entry name" value="Prot_kinase_dom"/>
</dbReference>
<dbReference type="PANTHER" id="PTHR27005">
    <property type="entry name" value="WALL-ASSOCIATED RECEPTOR KINASE-LIKE 21"/>
    <property type="match status" value="1"/>
</dbReference>
<keyword evidence="1" id="KW-0547">Nucleotide-binding</keyword>
<dbReference type="FunCoup" id="M1B2W4">
    <property type="interactions" value="167"/>
</dbReference>
<name>M1B2W4_SOLTU</name>
<keyword evidence="5" id="KW-1185">Reference proteome</keyword>
<dbReference type="eggNOG" id="KOG1187">
    <property type="taxonomic scope" value="Eukaryota"/>
</dbReference>
<evidence type="ECO:0000259" key="3">
    <source>
        <dbReference type="PROSITE" id="PS50011"/>
    </source>
</evidence>
<dbReference type="GO" id="GO:0007166">
    <property type="term" value="P:cell surface receptor signaling pathway"/>
    <property type="evidence" value="ECO:0000318"/>
    <property type="project" value="GO_Central"/>
</dbReference>
<dbReference type="GO" id="GO:0005524">
    <property type="term" value="F:ATP binding"/>
    <property type="evidence" value="ECO:0007669"/>
    <property type="project" value="UniProtKB-KW"/>
</dbReference>
<accession>M1B2W4</accession>
<dbReference type="PROSITE" id="PS50011">
    <property type="entry name" value="PROTEIN_KINASE_DOM"/>
    <property type="match status" value="1"/>
</dbReference>
<dbReference type="Pfam" id="PF00069">
    <property type="entry name" value="Pkinase"/>
    <property type="match status" value="1"/>
</dbReference>
<dbReference type="PaxDb" id="4113-PGSC0003DMT400035851"/>
<feature type="domain" description="Protein kinase" evidence="3">
    <location>
        <begin position="58"/>
        <end position="381"/>
    </location>
</feature>
<dbReference type="Gene3D" id="1.10.510.10">
    <property type="entry name" value="Transferase(Phosphotransferase) domain 1"/>
    <property type="match status" value="1"/>
</dbReference>
<dbReference type="AlphaFoldDB" id="M1B2W4"/>
<evidence type="ECO:0000256" key="2">
    <source>
        <dbReference type="ARBA" id="ARBA00022840"/>
    </source>
</evidence>
<dbReference type="Proteomes" id="UP000011115">
    <property type="component" value="Unassembled WGS sequence"/>
</dbReference>
<dbReference type="Gramene" id="PGSC0003DMT400035851">
    <property type="protein sequence ID" value="PGSC0003DMT400035851"/>
    <property type="gene ID" value="PGSC0003DMG400013804"/>
</dbReference>
<dbReference type="GO" id="GO:0005886">
    <property type="term" value="C:plasma membrane"/>
    <property type="evidence" value="ECO:0000318"/>
    <property type="project" value="GO_Central"/>
</dbReference>
<dbReference type="HOGENOM" id="CLU_000288_21_4_1"/>
<dbReference type="SUPFAM" id="SSF56112">
    <property type="entry name" value="Protein kinase-like (PK-like)"/>
    <property type="match status" value="1"/>
</dbReference>
<sequence length="391" mass="44112">MPFFRGLLTRKKLFSSASAERRKKEHDCYLQNGSRVLEELLALCDGNCRIPIRYFSAIEINNAIKHSKTTIMKLDKVDMVMGSLDNRPVLVRFNKFCLSRNIHRDIAITAQMSHLKNVLRLVGCCLEFEQPVMVYQYVGAITLSDLLFKKVNLNRKSLCWGNRLRVARDVASAIVFLHTEFSTPIIHRNIKPSNVIIDEKSGAAKILDFSLSISLPPGELEVVDIVCGTYGYIAPENIASGISTQKTDVYSFGVLLFELLIGKKVYDIMDLVVDSINSEETIDFGEDAKSNTEEGNSMDRVDTANSKETTDFKNVPTNYSVDHYIKEGNVLDIVDATILEEHGIEIQQQLKDFSDLARKCIAENGDDRPYMIHVARELSRIEKCFRALSLG</sequence>
<protein>
    <submittedName>
        <fullName evidence="4">Receptor protein kinase</fullName>
    </submittedName>
</protein>
<dbReference type="InParanoid" id="M1B2W4"/>
<dbReference type="InterPro" id="IPR011009">
    <property type="entry name" value="Kinase-like_dom_sf"/>
</dbReference>
<dbReference type="EnsemblPlants" id="PGSC0003DMT400035851">
    <property type="protein sequence ID" value="PGSC0003DMT400035851"/>
    <property type="gene ID" value="PGSC0003DMG400013804"/>
</dbReference>
<reference evidence="4" key="2">
    <citation type="submission" date="2015-06" db="UniProtKB">
        <authorList>
            <consortium name="EnsemblPlants"/>
        </authorList>
    </citation>
    <scope>IDENTIFICATION</scope>
    <source>
        <strain evidence="4">DM1-3 516 R44</strain>
    </source>
</reference>
<dbReference type="GO" id="GO:0004672">
    <property type="term" value="F:protein kinase activity"/>
    <property type="evidence" value="ECO:0007669"/>
    <property type="project" value="InterPro"/>
</dbReference>